<accession>C8VH06</accession>
<feature type="domain" description="Zn(2)-C6 fungal-type" evidence="7">
    <location>
        <begin position="10"/>
        <end position="39"/>
    </location>
</feature>
<evidence type="ECO:0000313" key="8">
    <source>
        <dbReference type="EMBL" id="CBF82186.1"/>
    </source>
</evidence>
<keyword evidence="3" id="KW-0238">DNA-binding</keyword>
<dbReference type="CDD" id="cd00067">
    <property type="entry name" value="GAL4"/>
    <property type="match status" value="1"/>
</dbReference>
<dbReference type="GO" id="GO:0008270">
    <property type="term" value="F:zinc ion binding"/>
    <property type="evidence" value="ECO:0007669"/>
    <property type="project" value="InterPro"/>
</dbReference>
<reference evidence="9" key="2">
    <citation type="journal article" date="2009" name="Fungal Genet. Biol.">
        <title>The 2008 update of the Aspergillus nidulans genome annotation: a community effort.</title>
        <authorList>
            <person name="Wortman J.R."/>
            <person name="Gilsenan J.M."/>
            <person name="Joardar V."/>
            <person name="Deegan J."/>
            <person name="Clutterbuck J."/>
            <person name="Andersen M.R."/>
            <person name="Archer D."/>
            <person name="Bencina M."/>
            <person name="Braus G."/>
            <person name="Coutinho P."/>
            <person name="von Dohren H."/>
            <person name="Doonan J."/>
            <person name="Driessen A.J."/>
            <person name="Durek P."/>
            <person name="Espeso E."/>
            <person name="Fekete E."/>
            <person name="Flipphi M."/>
            <person name="Estrada C.G."/>
            <person name="Geysens S."/>
            <person name="Goldman G."/>
            <person name="de Groot P.W."/>
            <person name="Hansen K."/>
            <person name="Harris S.D."/>
            <person name="Heinekamp T."/>
            <person name="Helmstaedt K."/>
            <person name="Henrissat B."/>
            <person name="Hofmann G."/>
            <person name="Homan T."/>
            <person name="Horio T."/>
            <person name="Horiuchi H."/>
            <person name="James S."/>
            <person name="Jones M."/>
            <person name="Karaffa L."/>
            <person name="Karanyi Z."/>
            <person name="Kato M."/>
            <person name="Keller N."/>
            <person name="Kelly D.E."/>
            <person name="Kiel J.A."/>
            <person name="Kim J.M."/>
            <person name="van der Klei I.J."/>
            <person name="Klis F.M."/>
            <person name="Kovalchuk A."/>
            <person name="Krasevec N."/>
            <person name="Kubicek C.P."/>
            <person name="Liu B."/>
            <person name="Maccabe A."/>
            <person name="Meyer V."/>
            <person name="Mirabito P."/>
            <person name="Miskei M."/>
            <person name="Mos M."/>
            <person name="Mullins J."/>
            <person name="Nelson D.R."/>
            <person name="Nielsen J."/>
            <person name="Oakley B.R."/>
            <person name="Osmani S.A."/>
            <person name="Pakula T."/>
            <person name="Paszewski A."/>
            <person name="Paulsen I."/>
            <person name="Pilsyk S."/>
            <person name="Pocsi I."/>
            <person name="Punt P.J."/>
            <person name="Ram A.F."/>
            <person name="Ren Q."/>
            <person name="Robellet X."/>
            <person name="Robson G."/>
            <person name="Seiboth B."/>
            <person name="van Solingen P."/>
            <person name="Specht T."/>
            <person name="Sun J."/>
            <person name="Taheri-Talesh N."/>
            <person name="Takeshita N."/>
            <person name="Ussery D."/>
            <person name="vanKuyk P.A."/>
            <person name="Visser H."/>
            <person name="van de Vondervoort P.J."/>
            <person name="de Vries R.P."/>
            <person name="Walton J."/>
            <person name="Xiang X."/>
            <person name="Xiong Y."/>
            <person name="Zeng A.P."/>
            <person name="Brandt B.W."/>
            <person name="Cornell M.J."/>
            <person name="van den Hondel C.A."/>
            <person name="Visser J."/>
            <person name="Oliver S.G."/>
            <person name="Turner G."/>
        </authorList>
    </citation>
    <scope>GENOME REANNOTATION</scope>
    <source>
        <strain evidence="9">FGSC A4 / ATCC 38163 / CBS 112.46 / NRRL 194 / M139</strain>
    </source>
</reference>
<keyword evidence="4" id="KW-0804">Transcription</keyword>
<dbReference type="KEGG" id="ani:ANIA_05279"/>
<dbReference type="GO" id="GO:0003700">
    <property type="term" value="F:DNA-binding transcription factor activity"/>
    <property type="evidence" value="ECO:0000318"/>
    <property type="project" value="GO_Central"/>
</dbReference>
<dbReference type="GO" id="GO:0000976">
    <property type="term" value="F:transcription cis-regulatory region binding"/>
    <property type="evidence" value="ECO:0000318"/>
    <property type="project" value="GO_Central"/>
</dbReference>
<dbReference type="RefSeq" id="XP_662883.1">
    <property type="nucleotide sequence ID" value="XM_657791.1"/>
</dbReference>
<dbReference type="GO" id="GO:0005634">
    <property type="term" value="C:nucleus"/>
    <property type="evidence" value="ECO:0000318"/>
    <property type="project" value="GO_Central"/>
</dbReference>
<dbReference type="InterPro" id="IPR021858">
    <property type="entry name" value="Fun_TF"/>
</dbReference>
<keyword evidence="9" id="KW-1185">Reference proteome</keyword>
<dbReference type="eggNOG" id="ENOG502SKTW">
    <property type="taxonomic scope" value="Eukaryota"/>
</dbReference>
<evidence type="ECO:0000256" key="6">
    <source>
        <dbReference type="SAM" id="MobiDB-lite"/>
    </source>
</evidence>
<dbReference type="InterPro" id="IPR001138">
    <property type="entry name" value="Zn2Cys6_DnaBD"/>
</dbReference>
<dbReference type="EMBL" id="BN001305">
    <property type="protein sequence ID" value="CBF82186.1"/>
    <property type="molecule type" value="Genomic_DNA"/>
</dbReference>
<dbReference type="SUPFAM" id="SSF57701">
    <property type="entry name" value="Zn2/Cys6 DNA-binding domain"/>
    <property type="match status" value="1"/>
</dbReference>
<dbReference type="SMART" id="SM00066">
    <property type="entry name" value="GAL4"/>
    <property type="match status" value="1"/>
</dbReference>
<dbReference type="VEuPathDB" id="FungiDB:AN5279"/>
<dbReference type="GeneID" id="2871560"/>
<evidence type="ECO:0000259" key="7">
    <source>
        <dbReference type="PROSITE" id="PS50048"/>
    </source>
</evidence>
<dbReference type="PROSITE" id="PS00463">
    <property type="entry name" value="ZN2_CY6_FUNGAL_1"/>
    <property type="match status" value="1"/>
</dbReference>
<organism evidence="8 9">
    <name type="scientific">Emericella nidulans (strain FGSC A4 / ATCC 38163 / CBS 112.46 / NRRL 194 / M139)</name>
    <name type="common">Aspergillus nidulans</name>
    <dbReference type="NCBI Taxonomy" id="227321"/>
    <lineage>
        <taxon>Eukaryota</taxon>
        <taxon>Fungi</taxon>
        <taxon>Dikarya</taxon>
        <taxon>Ascomycota</taxon>
        <taxon>Pezizomycotina</taxon>
        <taxon>Eurotiomycetes</taxon>
        <taxon>Eurotiomycetidae</taxon>
        <taxon>Eurotiales</taxon>
        <taxon>Aspergillaceae</taxon>
        <taxon>Aspergillus</taxon>
        <taxon>Aspergillus subgen. Nidulantes</taxon>
    </lineage>
</organism>
<dbReference type="STRING" id="227321.Q5B2F1"/>
<dbReference type="Proteomes" id="UP000000560">
    <property type="component" value="Chromosome V"/>
</dbReference>
<dbReference type="PANTHER" id="PTHR37534">
    <property type="entry name" value="TRANSCRIPTIONAL ACTIVATOR PROTEIN UGA3"/>
    <property type="match status" value="1"/>
</dbReference>
<dbReference type="AlphaFoldDB" id="Q5B2F1"/>
<comment type="subcellular location">
    <subcellularLocation>
        <location evidence="1">Nucleus</location>
    </subcellularLocation>
</comment>
<evidence type="ECO:0000256" key="2">
    <source>
        <dbReference type="ARBA" id="ARBA00023015"/>
    </source>
</evidence>
<name>Q5B2F1_EMENI</name>
<keyword evidence="5" id="KW-0539">Nucleus</keyword>
<accession>Q5B2F1</accession>
<dbReference type="OMA" id="CFQCSRR"/>
<keyword evidence="2" id="KW-0805">Transcription regulation</keyword>
<feature type="region of interest" description="Disordered" evidence="6">
    <location>
        <begin position="57"/>
        <end position="117"/>
    </location>
</feature>
<evidence type="ECO:0000256" key="4">
    <source>
        <dbReference type="ARBA" id="ARBA00023163"/>
    </source>
</evidence>
<dbReference type="HOGENOM" id="CLU_031387_1_0_1"/>
<dbReference type="GO" id="GO:0000981">
    <property type="term" value="F:DNA-binding transcription factor activity, RNA polymerase II-specific"/>
    <property type="evidence" value="ECO:0007669"/>
    <property type="project" value="InterPro"/>
</dbReference>
<proteinExistence type="predicted"/>
<dbReference type="PANTHER" id="PTHR37534:SF17">
    <property type="entry name" value="ZN(2)-C6 FUNGAL-TYPE DOMAIN-CONTAINING PROTEIN"/>
    <property type="match status" value="1"/>
</dbReference>
<dbReference type="GO" id="GO:0045944">
    <property type="term" value="P:positive regulation of transcription by RNA polymerase II"/>
    <property type="evidence" value="ECO:0000318"/>
    <property type="project" value="GO_Central"/>
</dbReference>
<evidence type="ECO:0000256" key="5">
    <source>
        <dbReference type="ARBA" id="ARBA00023242"/>
    </source>
</evidence>
<dbReference type="InterPro" id="IPR036864">
    <property type="entry name" value="Zn2-C6_fun-type_DNA-bd_sf"/>
</dbReference>
<gene>
    <name evidence="8" type="ORF">ANIA_05279</name>
</gene>
<evidence type="ECO:0000313" key="9">
    <source>
        <dbReference type="Proteomes" id="UP000000560"/>
    </source>
</evidence>
<dbReference type="Pfam" id="PF00172">
    <property type="entry name" value="Zn_clus"/>
    <property type="match status" value="1"/>
</dbReference>
<protein>
    <recommendedName>
        <fullName evidence="7">Zn(2)-C6 fungal-type domain-containing protein</fullName>
    </recommendedName>
</protein>
<evidence type="ECO:0000256" key="3">
    <source>
        <dbReference type="ARBA" id="ARBA00023125"/>
    </source>
</evidence>
<evidence type="ECO:0000256" key="1">
    <source>
        <dbReference type="ARBA" id="ARBA00004123"/>
    </source>
</evidence>
<dbReference type="InParanoid" id="Q5B2F1"/>
<dbReference type="OrthoDB" id="5386330at2759"/>
<dbReference type="Pfam" id="PF11951">
    <property type="entry name" value="Fungal_trans_2"/>
    <property type="match status" value="2"/>
</dbReference>
<dbReference type="PROSITE" id="PS50048">
    <property type="entry name" value="ZN2_CY6_FUNGAL_2"/>
    <property type="match status" value="1"/>
</dbReference>
<dbReference type="Gene3D" id="4.10.240.10">
    <property type="entry name" value="Zn(2)-C6 fungal-type DNA-binding domain"/>
    <property type="match status" value="1"/>
</dbReference>
<sequence length="494" mass="55395">MTTASQSIRGCFQCTRRRIVCDKGEPICRKCQKKGIECSGLGRFRFYSGSSIRGLSQGDPVPVTLPEQFQRPQRDSAGKQVPLNIRWKSDQPSKKTRRKRSIPAAGTTAERSLEHSQQGQIVIDERHSGVHDNISSPALDVSLATPMFDASWGIPDIGADEDGFVKKASCSDEVAQASISSTIAPWIPPLNPQTRMFLSHFADEVAPNMVVLDKISNGYREILLPLAFHDELLLQSVCAVAAQHLSLRHASFRRIAESSRAAIISRLRRDAFQEPTERLFSAFTWATLIVLLVGETITASPEYTHLLQMLFCMAGNTSTMAMSPVNQFLTQQTHMFQFLGQPFLGENQGLDMFRRPLNLFLDWTYYDLPPESTYTQSLGFIRESFIKASQIYIGRATNDEDQWMHLEALKQLVSCIHPDEQGSHALVWVCFIGAADSTTLDHRQFFTSRMESVFRKTGFQNVAAAIRSLPAIWSQKDSGRWTSSLIRTIPALIM</sequence>
<reference evidence="9" key="1">
    <citation type="journal article" date="2005" name="Nature">
        <title>Sequencing of Aspergillus nidulans and comparative analysis with A. fumigatus and A. oryzae.</title>
        <authorList>
            <person name="Galagan J.E."/>
            <person name="Calvo S.E."/>
            <person name="Cuomo C."/>
            <person name="Ma L.J."/>
            <person name="Wortman J.R."/>
            <person name="Batzoglou S."/>
            <person name="Lee S.I."/>
            <person name="Basturkmen M."/>
            <person name="Spevak C.C."/>
            <person name="Clutterbuck J."/>
            <person name="Kapitonov V."/>
            <person name="Jurka J."/>
            <person name="Scazzocchio C."/>
            <person name="Farman M."/>
            <person name="Butler J."/>
            <person name="Purcell S."/>
            <person name="Harris S."/>
            <person name="Braus G.H."/>
            <person name="Draht O."/>
            <person name="Busch S."/>
            <person name="D'Enfert C."/>
            <person name="Bouchier C."/>
            <person name="Goldman G.H."/>
            <person name="Bell-Pedersen D."/>
            <person name="Griffiths-Jones S."/>
            <person name="Doonan J.H."/>
            <person name="Yu J."/>
            <person name="Vienken K."/>
            <person name="Pain A."/>
            <person name="Freitag M."/>
            <person name="Selker E.U."/>
            <person name="Archer D.B."/>
            <person name="Penalva M.A."/>
            <person name="Oakley B.R."/>
            <person name="Momany M."/>
            <person name="Tanaka T."/>
            <person name="Kumagai T."/>
            <person name="Asai K."/>
            <person name="Machida M."/>
            <person name="Nierman W.C."/>
            <person name="Denning D.W."/>
            <person name="Caddick M."/>
            <person name="Hynes M."/>
            <person name="Paoletti M."/>
            <person name="Fischer R."/>
            <person name="Miller B."/>
            <person name="Dyer P."/>
            <person name="Sachs M.S."/>
            <person name="Osmani S.A."/>
            <person name="Birren B.W."/>
        </authorList>
    </citation>
    <scope>NUCLEOTIDE SEQUENCE [LARGE SCALE GENOMIC DNA]</scope>
    <source>
        <strain evidence="9">FGSC A4 / ATCC 38163 / CBS 112.46 / NRRL 194 / M139</strain>
    </source>
</reference>